<evidence type="ECO:0000313" key="1">
    <source>
        <dbReference type="EMBL" id="MED6218863.1"/>
    </source>
</evidence>
<protein>
    <submittedName>
        <fullName evidence="1">Uncharacterized protein</fullName>
    </submittedName>
</protein>
<dbReference type="EMBL" id="JASCZI010271988">
    <property type="protein sequence ID" value="MED6218863.1"/>
    <property type="molecule type" value="Genomic_DNA"/>
</dbReference>
<comment type="caution">
    <text evidence="1">The sequence shown here is derived from an EMBL/GenBank/DDBJ whole genome shotgun (WGS) entry which is preliminary data.</text>
</comment>
<accession>A0ABU6ZBQ7</accession>
<gene>
    <name evidence="1" type="ORF">PIB30_030525</name>
</gene>
<dbReference type="Proteomes" id="UP001341840">
    <property type="component" value="Unassembled WGS sequence"/>
</dbReference>
<name>A0ABU6ZBQ7_9FABA</name>
<reference evidence="1 2" key="1">
    <citation type="journal article" date="2023" name="Plants (Basel)">
        <title>Bridging the Gap: Combining Genomics and Transcriptomics Approaches to Understand Stylosanthes scabra, an Orphan Legume from the Brazilian Caatinga.</title>
        <authorList>
            <person name="Ferreira-Neto J.R.C."/>
            <person name="da Silva M.D."/>
            <person name="Binneck E."/>
            <person name="de Melo N.F."/>
            <person name="da Silva R.H."/>
            <person name="de Melo A.L.T.M."/>
            <person name="Pandolfi V."/>
            <person name="Bustamante F.O."/>
            <person name="Brasileiro-Vidal A.C."/>
            <person name="Benko-Iseppon A.M."/>
        </authorList>
    </citation>
    <scope>NUCLEOTIDE SEQUENCE [LARGE SCALE GENOMIC DNA]</scope>
    <source>
        <tissue evidence="1">Leaves</tissue>
    </source>
</reference>
<sequence length="72" mass="8163">MSELFGYRATLIRRPFRGWATGEVIRGMGYLASKLQRPLARIQAELRRRSLSPNFAQSAILQKCLDLRGVGL</sequence>
<organism evidence="1 2">
    <name type="scientific">Stylosanthes scabra</name>
    <dbReference type="NCBI Taxonomy" id="79078"/>
    <lineage>
        <taxon>Eukaryota</taxon>
        <taxon>Viridiplantae</taxon>
        <taxon>Streptophyta</taxon>
        <taxon>Embryophyta</taxon>
        <taxon>Tracheophyta</taxon>
        <taxon>Spermatophyta</taxon>
        <taxon>Magnoliopsida</taxon>
        <taxon>eudicotyledons</taxon>
        <taxon>Gunneridae</taxon>
        <taxon>Pentapetalae</taxon>
        <taxon>rosids</taxon>
        <taxon>fabids</taxon>
        <taxon>Fabales</taxon>
        <taxon>Fabaceae</taxon>
        <taxon>Papilionoideae</taxon>
        <taxon>50 kb inversion clade</taxon>
        <taxon>dalbergioids sensu lato</taxon>
        <taxon>Dalbergieae</taxon>
        <taxon>Pterocarpus clade</taxon>
        <taxon>Stylosanthes</taxon>
    </lineage>
</organism>
<proteinExistence type="predicted"/>
<evidence type="ECO:0000313" key="2">
    <source>
        <dbReference type="Proteomes" id="UP001341840"/>
    </source>
</evidence>
<keyword evidence="2" id="KW-1185">Reference proteome</keyword>